<dbReference type="PROSITE" id="PS50977">
    <property type="entry name" value="HTH_TETR_2"/>
    <property type="match status" value="1"/>
</dbReference>
<dbReference type="InterPro" id="IPR009057">
    <property type="entry name" value="Homeodomain-like_sf"/>
</dbReference>
<dbReference type="AlphaFoldDB" id="A0A3N9TEU0"/>
<dbReference type="InterPro" id="IPR001647">
    <property type="entry name" value="HTH_TetR"/>
</dbReference>
<evidence type="ECO:0000256" key="4">
    <source>
        <dbReference type="PROSITE-ProRule" id="PRU00335"/>
    </source>
</evidence>
<dbReference type="GO" id="GO:0000976">
    <property type="term" value="F:transcription cis-regulatory region binding"/>
    <property type="evidence" value="ECO:0007669"/>
    <property type="project" value="TreeGrafter"/>
</dbReference>
<keyword evidence="7" id="KW-1185">Reference proteome</keyword>
<sequence length="206" mass="23439">MTEKRTQSERSRLTQTRILDAALACILEKGIKDTSTVDVSKVAKVSRGALLHHYPTKETLMHAALERLLNDEIEKVRVICLSFNQGDMGLEQLLSALWAHFAGDLFMISLEYLNAARTDRAIKEILTPLAAQYNSSMEDIWQQLTNDSFEASERSISLHVTLCMLRGMAAQSIWRDDPKLYQGMLDFWRKTLIDTGLVLPENPRKE</sequence>
<keyword evidence="3" id="KW-0804">Transcription</keyword>
<evidence type="ECO:0000313" key="6">
    <source>
        <dbReference type="EMBL" id="RQW62639.1"/>
    </source>
</evidence>
<dbReference type="Pfam" id="PF00440">
    <property type="entry name" value="TetR_N"/>
    <property type="match status" value="1"/>
</dbReference>
<accession>A0A3N9TEU0</accession>
<dbReference type="RefSeq" id="WP_124937634.1">
    <property type="nucleotide sequence ID" value="NZ_RJVQ01000005.1"/>
</dbReference>
<dbReference type="PRINTS" id="PR00455">
    <property type="entry name" value="HTHTETR"/>
</dbReference>
<gene>
    <name evidence="6" type="ORF">EES38_13010</name>
</gene>
<keyword evidence="2 4" id="KW-0238">DNA-binding</keyword>
<name>A0A3N9TEU0_9VIBR</name>
<evidence type="ECO:0000256" key="1">
    <source>
        <dbReference type="ARBA" id="ARBA00023015"/>
    </source>
</evidence>
<dbReference type="GO" id="GO:0003700">
    <property type="term" value="F:DNA-binding transcription factor activity"/>
    <property type="evidence" value="ECO:0007669"/>
    <property type="project" value="TreeGrafter"/>
</dbReference>
<dbReference type="PANTHER" id="PTHR30055:SF234">
    <property type="entry name" value="HTH-TYPE TRANSCRIPTIONAL REGULATOR BETI"/>
    <property type="match status" value="1"/>
</dbReference>
<protein>
    <submittedName>
        <fullName evidence="6">TetR/AcrR family transcriptional regulator</fullName>
    </submittedName>
</protein>
<dbReference type="InterPro" id="IPR050109">
    <property type="entry name" value="HTH-type_TetR-like_transc_reg"/>
</dbReference>
<comment type="caution">
    <text evidence="6">The sequence shown here is derived from an EMBL/GenBank/DDBJ whole genome shotgun (WGS) entry which is preliminary data.</text>
</comment>
<proteinExistence type="predicted"/>
<dbReference type="EMBL" id="RJVQ01000005">
    <property type="protein sequence ID" value="RQW62639.1"/>
    <property type="molecule type" value="Genomic_DNA"/>
</dbReference>
<evidence type="ECO:0000313" key="7">
    <source>
        <dbReference type="Proteomes" id="UP000281112"/>
    </source>
</evidence>
<organism evidence="6 7">
    <name type="scientific">Vibrio viridaestus</name>
    <dbReference type="NCBI Taxonomy" id="2487322"/>
    <lineage>
        <taxon>Bacteria</taxon>
        <taxon>Pseudomonadati</taxon>
        <taxon>Pseudomonadota</taxon>
        <taxon>Gammaproteobacteria</taxon>
        <taxon>Vibrionales</taxon>
        <taxon>Vibrionaceae</taxon>
        <taxon>Vibrio</taxon>
    </lineage>
</organism>
<dbReference type="SUPFAM" id="SSF46689">
    <property type="entry name" value="Homeodomain-like"/>
    <property type="match status" value="1"/>
</dbReference>
<feature type="DNA-binding region" description="H-T-H motif" evidence="4">
    <location>
        <begin position="35"/>
        <end position="54"/>
    </location>
</feature>
<dbReference type="OrthoDB" id="5293556at2"/>
<feature type="domain" description="HTH tetR-type" evidence="5">
    <location>
        <begin position="12"/>
        <end position="72"/>
    </location>
</feature>
<keyword evidence="1" id="KW-0805">Transcription regulation</keyword>
<dbReference type="PANTHER" id="PTHR30055">
    <property type="entry name" value="HTH-TYPE TRANSCRIPTIONAL REGULATOR RUTR"/>
    <property type="match status" value="1"/>
</dbReference>
<evidence type="ECO:0000259" key="5">
    <source>
        <dbReference type="PROSITE" id="PS50977"/>
    </source>
</evidence>
<dbReference type="Gene3D" id="1.10.357.10">
    <property type="entry name" value="Tetracycline Repressor, domain 2"/>
    <property type="match status" value="1"/>
</dbReference>
<evidence type="ECO:0000256" key="2">
    <source>
        <dbReference type="ARBA" id="ARBA00023125"/>
    </source>
</evidence>
<dbReference type="Proteomes" id="UP000281112">
    <property type="component" value="Unassembled WGS sequence"/>
</dbReference>
<reference evidence="6 7" key="1">
    <citation type="submission" date="2018-11" db="EMBL/GenBank/DDBJ databases">
        <title>Vibrio LJC006 sp. nov., isolated from seawater during the bloom of the enteromorpha.</title>
        <authorList>
            <person name="Liang J."/>
        </authorList>
    </citation>
    <scope>NUCLEOTIDE SEQUENCE [LARGE SCALE GENOMIC DNA]</scope>
    <source>
        <strain evidence="6 7">LJC006</strain>
    </source>
</reference>
<evidence type="ECO:0000256" key="3">
    <source>
        <dbReference type="ARBA" id="ARBA00023163"/>
    </source>
</evidence>